<organism evidence="6 7">
    <name type="scientific">Leptospira kirschneri serovar Pomona</name>
    <dbReference type="NCBI Taxonomy" id="561005"/>
    <lineage>
        <taxon>Bacteria</taxon>
        <taxon>Pseudomonadati</taxon>
        <taxon>Spirochaetota</taxon>
        <taxon>Spirochaetia</taxon>
        <taxon>Leptospirales</taxon>
        <taxon>Leptospiraceae</taxon>
        <taxon>Leptospira</taxon>
    </lineage>
</organism>
<dbReference type="InterPro" id="IPR058579">
    <property type="entry name" value="IspG_C"/>
</dbReference>
<keyword evidence="3" id="KW-0408">Iron</keyword>
<evidence type="ECO:0000256" key="3">
    <source>
        <dbReference type="ARBA" id="ARBA00023004"/>
    </source>
</evidence>
<proteinExistence type="predicted"/>
<dbReference type="GO" id="GO:0051539">
    <property type="term" value="F:4 iron, 4 sulfur cluster binding"/>
    <property type="evidence" value="ECO:0007669"/>
    <property type="project" value="UniProtKB-KW"/>
</dbReference>
<dbReference type="RefSeq" id="WP_176138098.1">
    <property type="nucleotide sequence ID" value="NZ_MVIT01000042.1"/>
</dbReference>
<keyword evidence="1" id="KW-0004">4Fe-4S</keyword>
<evidence type="ECO:0000256" key="4">
    <source>
        <dbReference type="ARBA" id="ARBA00023014"/>
    </source>
</evidence>
<gene>
    <name evidence="6" type="ORF">B1J93_03335</name>
</gene>
<evidence type="ECO:0000313" key="7">
    <source>
        <dbReference type="Proteomes" id="UP000191008"/>
    </source>
</evidence>
<name>A0A1T1E1G0_9LEPT</name>
<protein>
    <recommendedName>
        <fullName evidence="5">IspG C-terminal domain-containing protein</fullName>
    </recommendedName>
</protein>
<evidence type="ECO:0000256" key="2">
    <source>
        <dbReference type="ARBA" id="ARBA00022723"/>
    </source>
</evidence>
<dbReference type="Proteomes" id="UP000191008">
    <property type="component" value="Unassembled WGS sequence"/>
</dbReference>
<evidence type="ECO:0000313" key="6">
    <source>
        <dbReference type="EMBL" id="OOV46733.1"/>
    </source>
</evidence>
<dbReference type="AlphaFoldDB" id="A0A1T1E1G0"/>
<sequence>IVNGPGEMADADFGYVGAGPGKVHLYRGKEIVLKNVPSEIADEKLVQLIKDNGLWSDPSND</sequence>
<dbReference type="GO" id="GO:0046872">
    <property type="term" value="F:metal ion binding"/>
    <property type="evidence" value="ECO:0007669"/>
    <property type="project" value="UniProtKB-KW"/>
</dbReference>
<dbReference type="PANTHER" id="PTHR30454:SF0">
    <property type="entry name" value="4-HYDROXY-3-METHYLBUT-2-EN-1-YL DIPHOSPHATE SYNTHASE (FERREDOXIN), CHLOROPLASTIC"/>
    <property type="match status" value="1"/>
</dbReference>
<evidence type="ECO:0000259" key="5">
    <source>
        <dbReference type="Pfam" id="PF26540"/>
    </source>
</evidence>
<dbReference type="Gene3D" id="3.30.413.10">
    <property type="entry name" value="Sulfite Reductase Hemoprotein, domain 1"/>
    <property type="match status" value="1"/>
</dbReference>
<dbReference type="GO" id="GO:0016114">
    <property type="term" value="P:terpenoid biosynthetic process"/>
    <property type="evidence" value="ECO:0007669"/>
    <property type="project" value="InterPro"/>
</dbReference>
<dbReference type="EMBL" id="MVIT01000042">
    <property type="protein sequence ID" value="OOV46733.1"/>
    <property type="molecule type" value="Genomic_DNA"/>
</dbReference>
<evidence type="ECO:0000256" key="1">
    <source>
        <dbReference type="ARBA" id="ARBA00022485"/>
    </source>
</evidence>
<comment type="caution">
    <text evidence="6">The sequence shown here is derived from an EMBL/GenBank/DDBJ whole genome shotgun (WGS) entry which is preliminary data.</text>
</comment>
<reference evidence="6 7" key="1">
    <citation type="submission" date="2017-02" db="EMBL/GenBank/DDBJ databases">
        <title>Comparative genomic analysis of Brazilian Leptospira kirschneri strains of different serogroups.</title>
        <authorList>
            <person name="Moreno L.Z."/>
            <person name="Miraglia F."/>
            <person name="Kremer F.S."/>
            <person name="Eslabao M.R."/>
            <person name="Lilenbaum W."/>
            <person name="Dellagostin O.A."/>
            <person name="Moreno A.M."/>
        </authorList>
    </citation>
    <scope>NUCLEOTIDE SEQUENCE [LARGE SCALE GENOMIC DNA]</scope>
    <source>
        <strain evidence="6 7">M110/06</strain>
    </source>
</reference>
<dbReference type="GO" id="GO:0046429">
    <property type="term" value="F:4-hydroxy-3-methylbut-2-en-1-yl diphosphate synthase activity (ferredoxin)"/>
    <property type="evidence" value="ECO:0007669"/>
    <property type="project" value="InterPro"/>
</dbReference>
<feature type="non-terminal residue" evidence="6">
    <location>
        <position position="1"/>
    </location>
</feature>
<keyword evidence="2" id="KW-0479">Metal-binding</keyword>
<dbReference type="PANTHER" id="PTHR30454">
    <property type="entry name" value="4-HYDROXY-3-METHYLBUT-2-EN-1-YL DIPHOSPHATE SYNTHASE"/>
    <property type="match status" value="1"/>
</dbReference>
<dbReference type="InterPro" id="IPR004588">
    <property type="entry name" value="IspG_bac-typ"/>
</dbReference>
<dbReference type="InterPro" id="IPR045854">
    <property type="entry name" value="NO2/SO3_Rdtase_4Fe4S_sf"/>
</dbReference>
<feature type="domain" description="IspG C-terminal" evidence="5">
    <location>
        <begin position="1"/>
        <end position="50"/>
    </location>
</feature>
<dbReference type="Pfam" id="PF26540">
    <property type="entry name" value="GcpE_C"/>
    <property type="match status" value="1"/>
</dbReference>
<accession>A0A1T1E1G0</accession>
<keyword evidence="4" id="KW-0411">Iron-sulfur</keyword>
<dbReference type="GO" id="GO:0019288">
    <property type="term" value="P:isopentenyl diphosphate biosynthetic process, methylerythritol 4-phosphate pathway"/>
    <property type="evidence" value="ECO:0007669"/>
    <property type="project" value="TreeGrafter"/>
</dbReference>